<feature type="compositionally biased region" description="Polar residues" evidence="5">
    <location>
        <begin position="499"/>
        <end position="509"/>
    </location>
</feature>
<organism evidence="8 9">
    <name type="scientific">Actinomyces lilanjuaniae</name>
    <dbReference type="NCBI Taxonomy" id="2321394"/>
    <lineage>
        <taxon>Bacteria</taxon>
        <taxon>Bacillati</taxon>
        <taxon>Actinomycetota</taxon>
        <taxon>Actinomycetes</taxon>
        <taxon>Actinomycetales</taxon>
        <taxon>Actinomycetaceae</taxon>
        <taxon>Actinomyces</taxon>
    </lineage>
</organism>
<gene>
    <name evidence="8" type="ORF">D5R93_02130</name>
</gene>
<name>A0ABM6Z1I4_9ACTO</name>
<feature type="transmembrane region" description="Helical" evidence="6">
    <location>
        <begin position="43"/>
        <end position="71"/>
    </location>
</feature>
<keyword evidence="4 6" id="KW-0472">Membrane</keyword>
<feature type="transmembrane region" description="Helical" evidence="6">
    <location>
        <begin position="170"/>
        <end position="191"/>
    </location>
</feature>
<evidence type="ECO:0000256" key="1">
    <source>
        <dbReference type="ARBA" id="ARBA00004370"/>
    </source>
</evidence>
<feature type="compositionally biased region" description="Low complexity" evidence="5">
    <location>
        <begin position="559"/>
        <end position="568"/>
    </location>
</feature>
<dbReference type="InterPro" id="IPR006685">
    <property type="entry name" value="MscS_channel_2nd"/>
</dbReference>
<dbReference type="InterPro" id="IPR010920">
    <property type="entry name" value="LSM_dom_sf"/>
</dbReference>
<evidence type="ECO:0000256" key="2">
    <source>
        <dbReference type="ARBA" id="ARBA00022692"/>
    </source>
</evidence>
<evidence type="ECO:0000313" key="8">
    <source>
        <dbReference type="EMBL" id="AYD89147.1"/>
    </source>
</evidence>
<accession>A0ABM6Z1I4</accession>
<dbReference type="InterPro" id="IPR023408">
    <property type="entry name" value="MscS_beta-dom_sf"/>
</dbReference>
<dbReference type="Gene3D" id="2.30.30.60">
    <property type="match status" value="1"/>
</dbReference>
<dbReference type="PANTHER" id="PTHR30566:SF25">
    <property type="entry name" value="INNER MEMBRANE PROTEIN"/>
    <property type="match status" value="1"/>
</dbReference>
<dbReference type="SUPFAM" id="SSF50182">
    <property type="entry name" value="Sm-like ribonucleoproteins"/>
    <property type="match status" value="1"/>
</dbReference>
<sequence>MLSAALPPMPAVGLLAAAGESDDPVPSDSPTVDVSLEAVTQTTISLLTLAVHAGVGALIGLAVAFVVLVTLRLLGRRRGLYAELARFCHRAAYVFGAMTGAYLGVQVALTSMSNSVTSTVVSRLLLIASIMAGTWLVVGMVRAVEASVVSGVRASGDEGRTSRVTTQSQIMRRVAQVVLIVCGLVGVVMTFPSARVAMGSLLASAGLVSVIAGLAAQSTLGNVFAGIQLATSDAIRVDDVVVVDDEQGTIEEITLTYVVVHTWDDRRLVLPSTYFTQNPFANWSRRGTQTTGTLTIDLDWRVPVSAVRAELARIVASSPAWDGRQASLDVIDASGGSVTLRIALSGANPSDVWALKCYVNEELVAWFQKQASYALPRTRVEVDQVEVAQDPAPEQVARLAEELAALQVGNASGQAAAQPTPGSARAEGLEEGYDAAAVTAQIAATSDPIEAARLRAAARGLSPLRRIRRERARRRSLLRRDPQEQAAPEPQAARPGRQEPTTVFPTTEMETLAESGGSAGRPGDRPADGSAEEATGRQTGGPAGEPVSRPPRQAAVSDPSGAPATPGTSAGGPAGQGGRRQPGGSS</sequence>
<feature type="compositionally biased region" description="Low complexity" evidence="5">
    <location>
        <begin position="484"/>
        <end position="495"/>
    </location>
</feature>
<evidence type="ECO:0000256" key="6">
    <source>
        <dbReference type="SAM" id="Phobius"/>
    </source>
</evidence>
<feature type="domain" description="Mechanosensitive ion channel MscS" evidence="7">
    <location>
        <begin position="219"/>
        <end position="285"/>
    </location>
</feature>
<evidence type="ECO:0000256" key="4">
    <source>
        <dbReference type="ARBA" id="ARBA00023136"/>
    </source>
</evidence>
<dbReference type="PANTHER" id="PTHR30566">
    <property type="entry name" value="YNAI-RELATED MECHANOSENSITIVE ION CHANNEL"/>
    <property type="match status" value="1"/>
</dbReference>
<proteinExistence type="predicted"/>
<dbReference type="Proteomes" id="UP000273001">
    <property type="component" value="Chromosome"/>
</dbReference>
<dbReference type="EMBL" id="CP032514">
    <property type="protein sequence ID" value="AYD89147.1"/>
    <property type="molecule type" value="Genomic_DNA"/>
</dbReference>
<evidence type="ECO:0000259" key="7">
    <source>
        <dbReference type="Pfam" id="PF00924"/>
    </source>
</evidence>
<feature type="transmembrane region" description="Helical" evidence="6">
    <location>
        <begin position="92"/>
        <end position="112"/>
    </location>
</feature>
<comment type="subcellular location">
    <subcellularLocation>
        <location evidence="1">Membrane</location>
    </subcellularLocation>
</comment>
<feature type="compositionally biased region" description="Gly residues" evidence="5">
    <location>
        <begin position="569"/>
        <end position="586"/>
    </location>
</feature>
<protein>
    <submittedName>
        <fullName evidence="8">Mechanosensitive ion channel family protein</fullName>
    </submittedName>
</protein>
<dbReference type="Pfam" id="PF00924">
    <property type="entry name" value="MS_channel_2nd"/>
    <property type="match status" value="1"/>
</dbReference>
<evidence type="ECO:0000256" key="5">
    <source>
        <dbReference type="SAM" id="MobiDB-lite"/>
    </source>
</evidence>
<keyword evidence="9" id="KW-1185">Reference proteome</keyword>
<reference evidence="8 9" key="1">
    <citation type="submission" date="2018-09" db="EMBL/GenBank/DDBJ databases">
        <authorList>
            <person name="Li J."/>
        </authorList>
    </citation>
    <scope>NUCLEOTIDE SEQUENCE [LARGE SCALE GENOMIC DNA]</scope>
    <source>
        <strain evidence="8 9">2129</strain>
    </source>
</reference>
<keyword evidence="2 6" id="KW-0812">Transmembrane</keyword>
<feature type="transmembrane region" description="Helical" evidence="6">
    <location>
        <begin position="124"/>
        <end position="144"/>
    </location>
</feature>
<keyword evidence="3 6" id="KW-1133">Transmembrane helix</keyword>
<feature type="region of interest" description="Disordered" evidence="5">
    <location>
        <begin position="473"/>
        <end position="586"/>
    </location>
</feature>
<dbReference type="Gene3D" id="1.10.287.1260">
    <property type="match status" value="1"/>
</dbReference>
<evidence type="ECO:0000256" key="3">
    <source>
        <dbReference type="ARBA" id="ARBA00022989"/>
    </source>
</evidence>
<dbReference type="RefSeq" id="WP_119836337.1">
    <property type="nucleotide sequence ID" value="NZ_CP032514.1"/>
</dbReference>
<evidence type="ECO:0000313" key="9">
    <source>
        <dbReference type="Proteomes" id="UP000273001"/>
    </source>
</evidence>